<dbReference type="AlphaFoldDB" id="A0A813NPM7"/>
<dbReference type="Proteomes" id="UP000663879">
    <property type="component" value="Unassembled WGS sequence"/>
</dbReference>
<dbReference type="EMBL" id="CAJNOC010000284">
    <property type="protein sequence ID" value="CAF0738751.1"/>
    <property type="molecule type" value="Genomic_DNA"/>
</dbReference>
<name>A0A813NPM7_9BILA</name>
<evidence type="ECO:0000313" key="2">
    <source>
        <dbReference type="Proteomes" id="UP000663879"/>
    </source>
</evidence>
<protein>
    <submittedName>
        <fullName evidence="1">Uncharacterized protein</fullName>
    </submittedName>
</protein>
<dbReference type="PANTHER" id="PTHR14540:SF2">
    <property type="entry name" value="INTEGRATOR COMPLEX SUBUNIT 15"/>
    <property type="match status" value="1"/>
</dbReference>
<dbReference type="PANTHER" id="PTHR14540">
    <property type="entry name" value="INTEGRATOR COMPLEX SUBUNIT 15"/>
    <property type="match status" value="1"/>
</dbReference>
<gene>
    <name evidence="1" type="ORF">OXX778_LOCUS3273</name>
</gene>
<keyword evidence="2" id="KW-1185">Reference proteome</keyword>
<accession>A0A813NPM7</accession>
<reference evidence="1" key="1">
    <citation type="submission" date="2021-02" db="EMBL/GenBank/DDBJ databases">
        <authorList>
            <person name="Nowell W R."/>
        </authorList>
    </citation>
    <scope>NUCLEOTIDE SEQUENCE</scope>
    <source>
        <strain evidence="1">Ploen Becks lab</strain>
    </source>
</reference>
<comment type="caution">
    <text evidence="1">The sequence shown here is derived from an EMBL/GenBank/DDBJ whole genome shotgun (WGS) entry which is preliminary data.</text>
</comment>
<sequence length="395" mass="46084">MDLKGILNLEFPECANKALLFIRNNYNRCGRQELTNLAYKCVFFNDYNQEQSTWIKKTNRMQELQCVDCIVNFFESESDPAIRDFIFDLLFGDFYHQQSSKFILQLLFSYAISLEAQKSLESAAKWTITNIGNEITQNIFEQIVKDHFLLYQDPNSNEIQKSLTNLCTLSPLFASLFMSIILDMLANEMIKNPEKFLTKMLNLIEIWIEKNPQIGLLAYKTNISHFSSYMLNPLPGLLFTAVVYPLKYILKKCEDKLYDKLHEDLDKMNSMANKINLISLKLIKDMSVNNSTTGQSQDLFKLLNLKNFEYIQERLSYFLLDIQKLDRKEFRDKLSNLLFDCVERLAQIVQLCLQYGFTNCTKNEMNKLFSSLVENFNRNDGDNSSISLMEIVLTS</sequence>
<dbReference type="InterPro" id="IPR027844">
    <property type="entry name" value="INTS15"/>
</dbReference>
<evidence type="ECO:0000313" key="1">
    <source>
        <dbReference type="EMBL" id="CAF0738751.1"/>
    </source>
</evidence>
<dbReference type="Pfam" id="PF14964">
    <property type="entry name" value="INTS15"/>
    <property type="match status" value="1"/>
</dbReference>
<organism evidence="1 2">
    <name type="scientific">Brachionus calyciflorus</name>
    <dbReference type="NCBI Taxonomy" id="104777"/>
    <lineage>
        <taxon>Eukaryota</taxon>
        <taxon>Metazoa</taxon>
        <taxon>Spiralia</taxon>
        <taxon>Gnathifera</taxon>
        <taxon>Rotifera</taxon>
        <taxon>Eurotatoria</taxon>
        <taxon>Monogononta</taxon>
        <taxon>Pseudotrocha</taxon>
        <taxon>Ploima</taxon>
        <taxon>Brachionidae</taxon>
        <taxon>Brachionus</taxon>
    </lineage>
</organism>
<dbReference type="OrthoDB" id="5861309at2759"/>
<proteinExistence type="predicted"/>